<dbReference type="NCBIfam" id="TIGR04183">
    <property type="entry name" value="Por_Secre_tail"/>
    <property type="match status" value="1"/>
</dbReference>
<proteinExistence type="predicted"/>
<dbReference type="Gene3D" id="2.60.40.10">
    <property type="entry name" value="Immunoglobulins"/>
    <property type="match status" value="1"/>
</dbReference>
<dbReference type="InterPro" id="IPR026444">
    <property type="entry name" value="Secre_tail"/>
</dbReference>
<gene>
    <name evidence="2" type="ORF">L0U88_13215</name>
</gene>
<keyword evidence="1" id="KW-0732">Signal</keyword>
<evidence type="ECO:0000256" key="1">
    <source>
        <dbReference type="SAM" id="SignalP"/>
    </source>
</evidence>
<evidence type="ECO:0000313" key="3">
    <source>
        <dbReference type="Proteomes" id="UP001200145"/>
    </source>
</evidence>
<feature type="signal peptide" evidence="1">
    <location>
        <begin position="1"/>
        <end position="24"/>
    </location>
</feature>
<reference evidence="2 3" key="1">
    <citation type="submission" date="2022-01" db="EMBL/GenBank/DDBJ databases">
        <title>Flavihumibacter sp. nov., isolated from sediment of a river.</title>
        <authorList>
            <person name="Liu H."/>
        </authorList>
    </citation>
    <scope>NUCLEOTIDE SEQUENCE [LARGE SCALE GENOMIC DNA]</scope>
    <source>
        <strain evidence="2 3">RY-1</strain>
    </source>
</reference>
<dbReference type="Proteomes" id="UP001200145">
    <property type="component" value="Unassembled WGS sequence"/>
</dbReference>
<dbReference type="RefSeq" id="WP_234866540.1">
    <property type="nucleotide sequence ID" value="NZ_JAKEVY010000003.1"/>
</dbReference>
<protein>
    <submittedName>
        <fullName evidence="2">T9SS type A sorting domain-containing protein</fullName>
    </submittedName>
</protein>
<organism evidence="2 3">
    <name type="scientific">Flavihumibacter fluminis</name>
    <dbReference type="NCBI Taxonomy" id="2909236"/>
    <lineage>
        <taxon>Bacteria</taxon>
        <taxon>Pseudomonadati</taxon>
        <taxon>Bacteroidota</taxon>
        <taxon>Chitinophagia</taxon>
        <taxon>Chitinophagales</taxon>
        <taxon>Chitinophagaceae</taxon>
        <taxon>Flavihumibacter</taxon>
    </lineage>
</organism>
<evidence type="ECO:0000313" key="2">
    <source>
        <dbReference type="EMBL" id="MCF1715590.1"/>
    </source>
</evidence>
<accession>A0ABS9BK55</accession>
<feature type="chain" id="PRO_5045286539" evidence="1">
    <location>
        <begin position="25"/>
        <end position="389"/>
    </location>
</feature>
<name>A0ABS9BK55_9BACT</name>
<comment type="caution">
    <text evidence="2">The sequence shown here is derived from an EMBL/GenBank/DDBJ whole genome shotgun (WGS) entry which is preliminary data.</text>
</comment>
<keyword evidence="3" id="KW-1185">Reference proteome</keyword>
<dbReference type="InterPro" id="IPR013783">
    <property type="entry name" value="Ig-like_fold"/>
</dbReference>
<sequence length="389" mass="44098">MKTILLKSIPMLCLIILCAVTSEAQFNNGAIPANRSNALLAQRFQGLHPNEGDAEVIYGTPDLTARGNSDDFDFENEPEIRFTIVYNPSRNEFNNEVETYDNRGRREDRENGQINNLRNFLGNRKSADLANMNYLQLDMGIGNNGSNRGTMIIDQLVLNGRNIQETFTVNPRDNNSVHLLDATLANGFTLTGRIRISGSFNSNGNQRRNNFVQFSTGYFYDFSTLPLEFTSIKGFAENGQNRINFTTADNHEAKTFYIERSEDGMKYETIGQVATVNGRTGQYTFIDKTPLQNGFYRVRGVNILDRMVYSDVIRINQSFSTMRVINQVGRTELIFSESKARNIKLFSFSGQLVKQINFNSNRHAFDHQGLQKGMYVMQVNGEAIKIMVL</sequence>
<dbReference type="EMBL" id="JAKEVY010000003">
    <property type="protein sequence ID" value="MCF1715590.1"/>
    <property type="molecule type" value="Genomic_DNA"/>
</dbReference>